<accession>A0ABV5CC69</accession>
<evidence type="ECO:0000256" key="1">
    <source>
        <dbReference type="ARBA" id="ARBA00009370"/>
    </source>
</evidence>
<dbReference type="SUPFAM" id="SSF51306">
    <property type="entry name" value="LexA/Signal peptidase"/>
    <property type="match status" value="1"/>
</dbReference>
<evidence type="ECO:0000256" key="3">
    <source>
        <dbReference type="RuleBase" id="RU362042"/>
    </source>
</evidence>
<evidence type="ECO:0000313" key="6">
    <source>
        <dbReference type="EMBL" id="MFB5945000.1"/>
    </source>
</evidence>
<dbReference type="EC" id="3.4.21.89" evidence="3"/>
<name>A0ABV5CC69_9SPHI</name>
<feature type="chain" id="PRO_5046476141" description="Signal peptidase I" evidence="4">
    <location>
        <begin position="25"/>
        <end position="167"/>
    </location>
</feature>
<dbReference type="InterPro" id="IPR036286">
    <property type="entry name" value="LexA/Signal_pep-like_sf"/>
</dbReference>
<organism evidence="6 7">
    <name type="scientific">Albibacterium profundi</name>
    <dbReference type="NCBI Taxonomy" id="3134906"/>
    <lineage>
        <taxon>Bacteria</taxon>
        <taxon>Pseudomonadati</taxon>
        <taxon>Bacteroidota</taxon>
        <taxon>Sphingobacteriia</taxon>
        <taxon>Sphingobacteriales</taxon>
        <taxon>Sphingobacteriaceae</taxon>
        <taxon>Albibacterium</taxon>
    </lineage>
</organism>
<comment type="similarity">
    <text evidence="1 3">Belongs to the peptidase S26 family.</text>
</comment>
<protein>
    <recommendedName>
        <fullName evidence="2 3">Signal peptidase I</fullName>
        <ecNumber evidence="3">3.4.21.89</ecNumber>
    </recommendedName>
</protein>
<dbReference type="CDD" id="cd06530">
    <property type="entry name" value="S26_SPase_I"/>
    <property type="match status" value="1"/>
</dbReference>
<dbReference type="Pfam" id="PF10502">
    <property type="entry name" value="Peptidase_S26"/>
    <property type="match status" value="1"/>
</dbReference>
<dbReference type="PRINTS" id="PR00727">
    <property type="entry name" value="LEADERPTASE"/>
</dbReference>
<feature type="signal peptide" evidence="4">
    <location>
        <begin position="1"/>
        <end position="24"/>
    </location>
</feature>
<reference evidence="6 7" key="1">
    <citation type="submission" date="2024-04" db="EMBL/GenBank/DDBJ databases">
        <title>Albibacterium profundi sp. nov., isolated from sediment of the Challenger Deep of Mariana Trench.</title>
        <authorList>
            <person name="Wang Y."/>
        </authorList>
    </citation>
    <scope>NUCLEOTIDE SEQUENCE [LARGE SCALE GENOMIC DNA]</scope>
    <source>
        <strain evidence="6 7">RHL897</strain>
    </source>
</reference>
<dbReference type="Proteomes" id="UP001580928">
    <property type="component" value="Unassembled WGS sequence"/>
</dbReference>
<evidence type="ECO:0000259" key="5">
    <source>
        <dbReference type="Pfam" id="PF10502"/>
    </source>
</evidence>
<dbReference type="Gene3D" id="2.10.109.10">
    <property type="entry name" value="Umud Fragment, subunit A"/>
    <property type="match status" value="1"/>
</dbReference>
<comment type="catalytic activity">
    <reaction evidence="3">
        <text>Cleavage of hydrophobic, N-terminal signal or leader sequences from secreted and periplasmic proteins.</text>
        <dbReference type="EC" id="3.4.21.89"/>
    </reaction>
</comment>
<proteinExistence type="inferred from homology"/>
<dbReference type="EMBL" id="JBBVGT010000002">
    <property type="protein sequence ID" value="MFB5945000.1"/>
    <property type="molecule type" value="Genomic_DNA"/>
</dbReference>
<feature type="domain" description="Peptidase S26" evidence="5">
    <location>
        <begin position="7"/>
        <end position="164"/>
    </location>
</feature>
<dbReference type="PANTHER" id="PTHR43390:SF1">
    <property type="entry name" value="CHLOROPLAST PROCESSING PEPTIDASE"/>
    <property type="match status" value="1"/>
</dbReference>
<evidence type="ECO:0000313" key="7">
    <source>
        <dbReference type="Proteomes" id="UP001580928"/>
    </source>
</evidence>
<dbReference type="PROSITE" id="PS51257">
    <property type="entry name" value="PROKAR_LIPOPROTEIN"/>
    <property type="match status" value="1"/>
</dbReference>
<comment type="subcellular location">
    <subcellularLocation>
        <location evidence="3">Membrane</location>
        <topology evidence="3">Single-pass type II membrane protein</topology>
    </subcellularLocation>
</comment>
<comment type="caution">
    <text evidence="6">The sequence shown here is derived from an EMBL/GenBank/DDBJ whole genome shotgun (WGS) entry which is preliminary data.</text>
</comment>
<evidence type="ECO:0000256" key="4">
    <source>
        <dbReference type="SAM" id="SignalP"/>
    </source>
</evidence>
<keyword evidence="3 6" id="KW-0378">Hydrolase</keyword>
<evidence type="ECO:0000256" key="2">
    <source>
        <dbReference type="ARBA" id="ARBA00019232"/>
    </source>
</evidence>
<keyword evidence="7" id="KW-1185">Reference proteome</keyword>
<dbReference type="NCBIfam" id="TIGR02227">
    <property type="entry name" value="sigpep_I_bact"/>
    <property type="match status" value="1"/>
</dbReference>
<keyword evidence="4" id="KW-0732">Signal</keyword>
<dbReference type="PANTHER" id="PTHR43390">
    <property type="entry name" value="SIGNAL PEPTIDASE I"/>
    <property type="match status" value="1"/>
</dbReference>
<dbReference type="RefSeq" id="WP_375556557.1">
    <property type="nucleotide sequence ID" value="NZ_JBBVGT010000002.1"/>
</dbReference>
<dbReference type="GO" id="GO:0009003">
    <property type="term" value="F:signal peptidase activity"/>
    <property type="evidence" value="ECO:0007669"/>
    <property type="project" value="UniProtKB-EC"/>
</dbReference>
<sequence length="167" mass="18653">MNKLIKLAAICTLLIFGCTKTYNMATTSMEPTIRKGQAMTIINNTEITRDDIVAFNAPEDDNIWIFRVVGIPGDTIRVIDGILQVNSEKDPYGFSTSDTNNSEDDAMEIFGASEQDDWTANNLGPIVVPADSEQYFLMGDNRSNSYDSRYFGFIKKEDIIGTVELKE</sequence>
<dbReference type="InterPro" id="IPR000223">
    <property type="entry name" value="Pept_S26A_signal_pept_1"/>
</dbReference>
<dbReference type="InterPro" id="IPR019533">
    <property type="entry name" value="Peptidase_S26"/>
</dbReference>
<keyword evidence="3" id="KW-0645">Protease</keyword>
<gene>
    <name evidence="6" type="primary">lepB</name>
    <name evidence="6" type="ORF">WKR92_04065</name>
</gene>